<dbReference type="EMBL" id="BGZK01000374">
    <property type="protein sequence ID" value="GBP39989.1"/>
    <property type="molecule type" value="Genomic_DNA"/>
</dbReference>
<comment type="caution">
    <text evidence="1">The sequence shown here is derived from an EMBL/GenBank/DDBJ whole genome shotgun (WGS) entry which is preliminary data.</text>
</comment>
<gene>
    <name evidence="1" type="ORF">EVAR_39217_1</name>
</gene>
<reference evidence="1 2" key="1">
    <citation type="journal article" date="2019" name="Commun. Biol.">
        <title>The bagworm genome reveals a unique fibroin gene that provides high tensile strength.</title>
        <authorList>
            <person name="Kono N."/>
            <person name="Nakamura H."/>
            <person name="Ohtoshi R."/>
            <person name="Tomita M."/>
            <person name="Numata K."/>
            <person name="Arakawa K."/>
        </authorList>
    </citation>
    <scope>NUCLEOTIDE SEQUENCE [LARGE SCALE GENOMIC DNA]</scope>
</reference>
<protein>
    <submittedName>
        <fullName evidence="1">Uncharacterized protein</fullName>
    </submittedName>
</protein>
<sequence>MGHPRPLVANAGRRTYCCLMLERLLVRDTTLTDPGDNGSLAEVHFVGSISQSVALFFKGRRLEEFSGEESAARRLLVHRYNIPEEFMGGPRLLSAIGGPTVMRAADFYVTWSAL</sequence>
<dbReference type="Proteomes" id="UP000299102">
    <property type="component" value="Unassembled WGS sequence"/>
</dbReference>
<proteinExistence type="predicted"/>
<dbReference type="AlphaFoldDB" id="A0A4C1VPA2"/>
<accession>A0A4C1VPA2</accession>
<organism evidence="1 2">
    <name type="scientific">Eumeta variegata</name>
    <name type="common">Bagworm moth</name>
    <name type="synonym">Eumeta japonica</name>
    <dbReference type="NCBI Taxonomy" id="151549"/>
    <lineage>
        <taxon>Eukaryota</taxon>
        <taxon>Metazoa</taxon>
        <taxon>Ecdysozoa</taxon>
        <taxon>Arthropoda</taxon>
        <taxon>Hexapoda</taxon>
        <taxon>Insecta</taxon>
        <taxon>Pterygota</taxon>
        <taxon>Neoptera</taxon>
        <taxon>Endopterygota</taxon>
        <taxon>Lepidoptera</taxon>
        <taxon>Glossata</taxon>
        <taxon>Ditrysia</taxon>
        <taxon>Tineoidea</taxon>
        <taxon>Psychidae</taxon>
        <taxon>Oiketicinae</taxon>
        <taxon>Eumeta</taxon>
    </lineage>
</organism>
<evidence type="ECO:0000313" key="1">
    <source>
        <dbReference type="EMBL" id="GBP39989.1"/>
    </source>
</evidence>
<keyword evidence="2" id="KW-1185">Reference proteome</keyword>
<evidence type="ECO:0000313" key="2">
    <source>
        <dbReference type="Proteomes" id="UP000299102"/>
    </source>
</evidence>
<name>A0A4C1VPA2_EUMVA</name>